<dbReference type="EMBL" id="JAEHOC010000060">
    <property type="protein sequence ID" value="KAG2425001.1"/>
    <property type="molecule type" value="Genomic_DNA"/>
</dbReference>
<proteinExistence type="predicted"/>
<reference evidence="1" key="1">
    <citation type="journal article" date="2020" name="bioRxiv">
        <title>Comparative genomics of Chlamydomonas.</title>
        <authorList>
            <person name="Craig R.J."/>
            <person name="Hasan A.R."/>
            <person name="Ness R.W."/>
            <person name="Keightley P.D."/>
        </authorList>
    </citation>
    <scope>NUCLEOTIDE SEQUENCE</scope>
    <source>
        <strain evidence="1">SAG 7.73</strain>
    </source>
</reference>
<keyword evidence="2" id="KW-1185">Reference proteome</keyword>
<gene>
    <name evidence="1" type="ORF">HXX76_014159</name>
</gene>
<comment type="caution">
    <text evidence="1">The sequence shown here is derived from an EMBL/GenBank/DDBJ whole genome shotgun (WGS) entry which is preliminary data.</text>
</comment>
<name>A0A835SSB5_CHLIN</name>
<evidence type="ECO:0000313" key="1">
    <source>
        <dbReference type="EMBL" id="KAG2425001.1"/>
    </source>
</evidence>
<organism evidence="1 2">
    <name type="scientific">Chlamydomonas incerta</name>
    <dbReference type="NCBI Taxonomy" id="51695"/>
    <lineage>
        <taxon>Eukaryota</taxon>
        <taxon>Viridiplantae</taxon>
        <taxon>Chlorophyta</taxon>
        <taxon>core chlorophytes</taxon>
        <taxon>Chlorophyceae</taxon>
        <taxon>CS clade</taxon>
        <taxon>Chlamydomonadales</taxon>
        <taxon>Chlamydomonadaceae</taxon>
        <taxon>Chlamydomonas</taxon>
    </lineage>
</organism>
<dbReference type="AlphaFoldDB" id="A0A835SSB5"/>
<sequence>MDRQLELIKRNISALYLEVQEEFKKVNTRLSAPPANLSLAIGDAMAEQLSLLRSEVADTIGTRIDKERKVMETVLGVKLNDIVNRQVEMQVEFRMQDFEARLAGLRDAVGKLQSGIDNAISEAVDSKLSMFLASMNIV</sequence>
<evidence type="ECO:0000313" key="2">
    <source>
        <dbReference type="Proteomes" id="UP000650467"/>
    </source>
</evidence>
<protein>
    <submittedName>
        <fullName evidence="1">Uncharacterized protein</fullName>
    </submittedName>
</protein>
<accession>A0A835SSB5</accession>
<dbReference type="Proteomes" id="UP000650467">
    <property type="component" value="Unassembled WGS sequence"/>
</dbReference>